<dbReference type="GO" id="GO:0003677">
    <property type="term" value="F:DNA binding"/>
    <property type="evidence" value="ECO:0007669"/>
    <property type="project" value="UniProtKB-KW"/>
</dbReference>
<keyword evidence="3" id="KW-0804">Transcription</keyword>
<dbReference type="PROSITE" id="PS51118">
    <property type="entry name" value="HTH_HXLR"/>
    <property type="match status" value="1"/>
</dbReference>
<dbReference type="InterPro" id="IPR036390">
    <property type="entry name" value="WH_DNA-bd_sf"/>
</dbReference>
<protein>
    <submittedName>
        <fullName evidence="5">Helix-turn-helix domain-containing protein</fullName>
    </submittedName>
</protein>
<evidence type="ECO:0000256" key="1">
    <source>
        <dbReference type="ARBA" id="ARBA00023015"/>
    </source>
</evidence>
<gene>
    <name evidence="5" type="ORF">Q4521_06480</name>
</gene>
<dbReference type="Proteomes" id="UP001169760">
    <property type="component" value="Unassembled WGS sequence"/>
</dbReference>
<accession>A0AAW7X6I2</accession>
<dbReference type="SUPFAM" id="SSF46785">
    <property type="entry name" value="Winged helix' DNA-binding domain"/>
    <property type="match status" value="1"/>
</dbReference>
<dbReference type="AlphaFoldDB" id="A0AAW7X6I2"/>
<evidence type="ECO:0000313" key="5">
    <source>
        <dbReference type="EMBL" id="MDO6422112.1"/>
    </source>
</evidence>
<dbReference type="InterPro" id="IPR036388">
    <property type="entry name" value="WH-like_DNA-bd_sf"/>
</dbReference>
<comment type="caution">
    <text evidence="5">The sequence shown here is derived from an EMBL/GenBank/DDBJ whole genome shotgun (WGS) entry which is preliminary data.</text>
</comment>
<dbReference type="PANTHER" id="PTHR33204:SF18">
    <property type="entry name" value="TRANSCRIPTIONAL REGULATORY PROTEIN"/>
    <property type="match status" value="1"/>
</dbReference>
<dbReference type="Gene3D" id="1.10.10.10">
    <property type="entry name" value="Winged helix-like DNA-binding domain superfamily/Winged helix DNA-binding domain"/>
    <property type="match status" value="1"/>
</dbReference>
<dbReference type="RefSeq" id="WP_011467026.1">
    <property type="nucleotide sequence ID" value="NZ_CP123764.1"/>
</dbReference>
<dbReference type="InterPro" id="IPR002577">
    <property type="entry name" value="HTH_HxlR"/>
</dbReference>
<organism evidence="5 6">
    <name type="scientific">Saccharophagus degradans</name>
    <dbReference type="NCBI Taxonomy" id="86304"/>
    <lineage>
        <taxon>Bacteria</taxon>
        <taxon>Pseudomonadati</taxon>
        <taxon>Pseudomonadota</taxon>
        <taxon>Gammaproteobacteria</taxon>
        <taxon>Cellvibrionales</taxon>
        <taxon>Cellvibrionaceae</taxon>
        <taxon>Saccharophagus</taxon>
    </lineage>
</organism>
<feature type="domain" description="HTH hxlR-type" evidence="4">
    <location>
        <begin position="11"/>
        <end position="110"/>
    </location>
</feature>
<keyword evidence="1" id="KW-0805">Transcription regulation</keyword>
<sequence>MTKNIDHELRCSVAIATRLIGDTWSMMILRDFMIFGGTRRFEQLREGLNISRNVLTERLNTMLEGEIIRKSPVTEGAKRMEYKLSRKGWELMPILTGIHQWCETWRQDPTNSMLEFVDSQTKQPIKALSLYSQDGRELGPPDVSVLPKSDEAIEYLEKFNTPPKK</sequence>
<dbReference type="PANTHER" id="PTHR33204">
    <property type="entry name" value="TRANSCRIPTIONAL REGULATOR, MARR FAMILY"/>
    <property type="match status" value="1"/>
</dbReference>
<reference evidence="5" key="1">
    <citation type="submission" date="2023-07" db="EMBL/GenBank/DDBJ databases">
        <title>Genome content predicts the carbon catabolic preferences of heterotrophic bacteria.</title>
        <authorList>
            <person name="Gralka M."/>
        </authorList>
    </citation>
    <scope>NUCLEOTIDE SEQUENCE</scope>
    <source>
        <strain evidence="5">I3M17_2</strain>
    </source>
</reference>
<dbReference type="GeneID" id="98612235"/>
<keyword evidence="2" id="KW-0238">DNA-binding</keyword>
<evidence type="ECO:0000256" key="2">
    <source>
        <dbReference type="ARBA" id="ARBA00023125"/>
    </source>
</evidence>
<evidence type="ECO:0000256" key="3">
    <source>
        <dbReference type="ARBA" id="ARBA00023163"/>
    </source>
</evidence>
<dbReference type="Pfam" id="PF01638">
    <property type="entry name" value="HxlR"/>
    <property type="match status" value="1"/>
</dbReference>
<evidence type="ECO:0000313" key="6">
    <source>
        <dbReference type="Proteomes" id="UP001169760"/>
    </source>
</evidence>
<name>A0AAW7X6I2_9GAMM</name>
<dbReference type="EMBL" id="JAUOPB010000004">
    <property type="protein sequence ID" value="MDO6422112.1"/>
    <property type="molecule type" value="Genomic_DNA"/>
</dbReference>
<proteinExistence type="predicted"/>
<evidence type="ECO:0000259" key="4">
    <source>
        <dbReference type="PROSITE" id="PS51118"/>
    </source>
</evidence>